<dbReference type="InParanoid" id="D8SBN9"/>
<proteinExistence type="predicted"/>
<dbReference type="EMBL" id="GL377610">
    <property type="protein sequence ID" value="EFJ18288.1"/>
    <property type="molecule type" value="Genomic_DNA"/>
</dbReference>
<dbReference type="AlphaFoldDB" id="D8SBN9"/>
<keyword evidence="3" id="KW-1185">Reference proteome</keyword>
<evidence type="ECO:0000313" key="3">
    <source>
        <dbReference type="Proteomes" id="UP000001514"/>
    </source>
</evidence>
<reference evidence="2 3" key="1">
    <citation type="journal article" date="2011" name="Science">
        <title>The Selaginella genome identifies genetic changes associated with the evolution of vascular plants.</title>
        <authorList>
            <person name="Banks J.A."/>
            <person name="Nishiyama T."/>
            <person name="Hasebe M."/>
            <person name="Bowman J.L."/>
            <person name="Gribskov M."/>
            <person name="dePamphilis C."/>
            <person name="Albert V.A."/>
            <person name="Aono N."/>
            <person name="Aoyama T."/>
            <person name="Ambrose B.A."/>
            <person name="Ashton N.W."/>
            <person name="Axtell M.J."/>
            <person name="Barker E."/>
            <person name="Barker M.S."/>
            <person name="Bennetzen J.L."/>
            <person name="Bonawitz N.D."/>
            <person name="Chapple C."/>
            <person name="Cheng C."/>
            <person name="Correa L.G."/>
            <person name="Dacre M."/>
            <person name="DeBarry J."/>
            <person name="Dreyer I."/>
            <person name="Elias M."/>
            <person name="Engstrom E.M."/>
            <person name="Estelle M."/>
            <person name="Feng L."/>
            <person name="Finet C."/>
            <person name="Floyd S.K."/>
            <person name="Frommer W.B."/>
            <person name="Fujita T."/>
            <person name="Gramzow L."/>
            <person name="Gutensohn M."/>
            <person name="Harholt J."/>
            <person name="Hattori M."/>
            <person name="Heyl A."/>
            <person name="Hirai T."/>
            <person name="Hiwatashi Y."/>
            <person name="Ishikawa M."/>
            <person name="Iwata M."/>
            <person name="Karol K.G."/>
            <person name="Koehler B."/>
            <person name="Kolukisaoglu U."/>
            <person name="Kubo M."/>
            <person name="Kurata T."/>
            <person name="Lalonde S."/>
            <person name="Li K."/>
            <person name="Li Y."/>
            <person name="Litt A."/>
            <person name="Lyons E."/>
            <person name="Manning G."/>
            <person name="Maruyama T."/>
            <person name="Michael T.P."/>
            <person name="Mikami K."/>
            <person name="Miyazaki S."/>
            <person name="Morinaga S."/>
            <person name="Murata T."/>
            <person name="Mueller-Roeber B."/>
            <person name="Nelson D.R."/>
            <person name="Obara M."/>
            <person name="Oguri Y."/>
            <person name="Olmstead R.G."/>
            <person name="Onodera N."/>
            <person name="Petersen B.L."/>
            <person name="Pils B."/>
            <person name="Prigge M."/>
            <person name="Rensing S.A."/>
            <person name="Riano-Pachon D.M."/>
            <person name="Roberts A.W."/>
            <person name="Sato Y."/>
            <person name="Scheller H.V."/>
            <person name="Schulz B."/>
            <person name="Schulz C."/>
            <person name="Shakirov E.V."/>
            <person name="Shibagaki N."/>
            <person name="Shinohara N."/>
            <person name="Shippen D.E."/>
            <person name="Soerensen I."/>
            <person name="Sotooka R."/>
            <person name="Sugimoto N."/>
            <person name="Sugita M."/>
            <person name="Sumikawa N."/>
            <person name="Tanurdzic M."/>
            <person name="Theissen G."/>
            <person name="Ulvskov P."/>
            <person name="Wakazuki S."/>
            <person name="Weng J.K."/>
            <person name="Willats W.W."/>
            <person name="Wipf D."/>
            <person name="Wolf P.G."/>
            <person name="Yang L."/>
            <person name="Zimmer A.D."/>
            <person name="Zhu Q."/>
            <person name="Mitros T."/>
            <person name="Hellsten U."/>
            <person name="Loque D."/>
            <person name="Otillar R."/>
            <person name="Salamov A."/>
            <person name="Schmutz J."/>
            <person name="Shapiro H."/>
            <person name="Lindquist E."/>
            <person name="Lucas S."/>
            <person name="Rokhsar D."/>
            <person name="Grigoriev I.V."/>
        </authorList>
    </citation>
    <scope>NUCLEOTIDE SEQUENCE [LARGE SCALE GENOMIC DNA]</scope>
</reference>
<accession>D8SBN9</accession>
<protein>
    <submittedName>
        <fullName evidence="2">Uncharacterized protein</fullName>
    </submittedName>
</protein>
<dbReference type="Proteomes" id="UP000001514">
    <property type="component" value="Unassembled WGS sequence"/>
</dbReference>
<name>D8SBN9_SELML</name>
<dbReference type="KEGG" id="smo:SELMODRAFT_420336"/>
<evidence type="ECO:0000256" key="1">
    <source>
        <dbReference type="SAM" id="MobiDB-lite"/>
    </source>
</evidence>
<feature type="compositionally biased region" description="Polar residues" evidence="1">
    <location>
        <begin position="159"/>
        <end position="171"/>
    </location>
</feature>
<sequence length="367" mass="40869">MLEAGKELHAKICRHGLEGRTYIASSLWVFTASALALTILRVTGKEEARGDLELAHGERHGELFERMLDEGLPVREQKRSSAFSRRCSCALSGPGIPSWLLFLQEQNLEERVKVSRMKILRGLIDRGLSPGRRCRGPHRGKKTCHTKRRDPQRKRPNTRSRAGNPQGDQCQAGSRILSRDCIMLDQSIAGNNPRNCHCPQYGEGLKRGTIAALREVAAYLLDHPGALAGKNERSETYLDFLQRLQLGSTGSRLLPVARLPARRIATALAPSWLCEIFAQERLACLAMARTPKSSPFCAISRQMPGPGARVIMSCFAMLSSLAVLDMLRRGETLWKNARVINPRHGTPKSSMHLAILDRLEEKRGETL</sequence>
<feature type="compositionally biased region" description="Basic residues" evidence="1">
    <location>
        <begin position="132"/>
        <end position="158"/>
    </location>
</feature>
<evidence type="ECO:0000313" key="2">
    <source>
        <dbReference type="EMBL" id="EFJ18288.1"/>
    </source>
</evidence>
<organism evidence="3">
    <name type="scientific">Selaginella moellendorffii</name>
    <name type="common">Spikemoss</name>
    <dbReference type="NCBI Taxonomy" id="88036"/>
    <lineage>
        <taxon>Eukaryota</taxon>
        <taxon>Viridiplantae</taxon>
        <taxon>Streptophyta</taxon>
        <taxon>Embryophyta</taxon>
        <taxon>Tracheophyta</taxon>
        <taxon>Lycopodiopsida</taxon>
        <taxon>Selaginellales</taxon>
        <taxon>Selaginellaceae</taxon>
        <taxon>Selaginella</taxon>
    </lineage>
</organism>
<dbReference type="HOGENOM" id="CLU_755227_0_0_1"/>
<dbReference type="Gramene" id="EFJ18288">
    <property type="protein sequence ID" value="EFJ18288"/>
    <property type="gene ID" value="SELMODRAFT_420336"/>
</dbReference>
<gene>
    <name evidence="2" type="ORF">SELMODRAFT_420336</name>
</gene>
<feature type="region of interest" description="Disordered" evidence="1">
    <location>
        <begin position="130"/>
        <end position="171"/>
    </location>
</feature>